<evidence type="ECO:0000313" key="2">
    <source>
        <dbReference type="EMBL" id="MPM71454.1"/>
    </source>
</evidence>
<name>A0A645C8X1_9ZZZZ</name>
<gene>
    <name evidence="2" type="ORF">SDC9_118419</name>
</gene>
<feature type="transmembrane region" description="Helical" evidence="1">
    <location>
        <begin position="12"/>
        <end position="34"/>
    </location>
</feature>
<dbReference type="EMBL" id="VSSQ01024124">
    <property type="protein sequence ID" value="MPM71454.1"/>
    <property type="molecule type" value="Genomic_DNA"/>
</dbReference>
<proteinExistence type="predicted"/>
<organism evidence="2">
    <name type="scientific">bioreactor metagenome</name>
    <dbReference type="NCBI Taxonomy" id="1076179"/>
    <lineage>
        <taxon>unclassified sequences</taxon>
        <taxon>metagenomes</taxon>
        <taxon>ecological metagenomes</taxon>
    </lineage>
</organism>
<evidence type="ECO:0000256" key="1">
    <source>
        <dbReference type="SAM" id="Phobius"/>
    </source>
</evidence>
<comment type="caution">
    <text evidence="2">The sequence shown here is derived from an EMBL/GenBank/DDBJ whole genome shotgun (WGS) entry which is preliminary data.</text>
</comment>
<dbReference type="AlphaFoldDB" id="A0A645C8X1"/>
<keyword evidence="1" id="KW-0472">Membrane</keyword>
<keyword evidence="1" id="KW-0812">Transmembrane</keyword>
<keyword evidence="1" id="KW-1133">Transmembrane helix</keyword>
<protein>
    <submittedName>
        <fullName evidence="2">Uncharacterized protein</fullName>
    </submittedName>
</protein>
<reference evidence="2" key="1">
    <citation type="submission" date="2019-08" db="EMBL/GenBank/DDBJ databases">
        <authorList>
            <person name="Kucharzyk K."/>
            <person name="Murdoch R.W."/>
            <person name="Higgins S."/>
            <person name="Loffler F."/>
        </authorList>
    </citation>
    <scope>NUCLEOTIDE SEQUENCE</scope>
</reference>
<sequence>MRKKAMKQSTLNRILSTIAIVLAILLIAVVYLLGWHLKQNKLYKVQGWSSKT</sequence>
<accession>A0A645C8X1</accession>